<dbReference type="Pfam" id="PF13947">
    <property type="entry name" value="GUB_WAK_bind"/>
    <property type="match status" value="1"/>
</dbReference>
<keyword evidence="2" id="KW-0723">Serine/threonine-protein kinase</keyword>
<organism evidence="19 20">
    <name type="scientific">Eucalyptus globulus</name>
    <name type="common">Tasmanian blue gum</name>
    <dbReference type="NCBI Taxonomy" id="34317"/>
    <lineage>
        <taxon>Eukaryota</taxon>
        <taxon>Viridiplantae</taxon>
        <taxon>Streptophyta</taxon>
        <taxon>Embryophyta</taxon>
        <taxon>Tracheophyta</taxon>
        <taxon>Spermatophyta</taxon>
        <taxon>Magnoliopsida</taxon>
        <taxon>eudicotyledons</taxon>
        <taxon>Gunneridae</taxon>
        <taxon>Pentapetalae</taxon>
        <taxon>rosids</taxon>
        <taxon>malvids</taxon>
        <taxon>Myrtales</taxon>
        <taxon>Myrtaceae</taxon>
        <taxon>Myrtoideae</taxon>
        <taxon>Eucalypteae</taxon>
        <taxon>Eucalyptus</taxon>
    </lineage>
</organism>
<dbReference type="InterPro" id="IPR025287">
    <property type="entry name" value="WAK_GUB"/>
</dbReference>
<evidence type="ECO:0000256" key="5">
    <source>
        <dbReference type="ARBA" id="ARBA00022692"/>
    </source>
</evidence>
<evidence type="ECO:0000256" key="15">
    <source>
        <dbReference type="ARBA" id="ARBA00047951"/>
    </source>
</evidence>
<proteinExistence type="predicted"/>
<dbReference type="Pfam" id="PF08488">
    <property type="entry name" value="WAK"/>
    <property type="match status" value="1"/>
</dbReference>
<evidence type="ECO:0000256" key="13">
    <source>
        <dbReference type="ARBA" id="ARBA00023180"/>
    </source>
</evidence>
<keyword evidence="11 16" id="KW-0472">Membrane</keyword>
<dbReference type="PROSITE" id="PS50011">
    <property type="entry name" value="PROTEIN_KINASE_DOM"/>
    <property type="match status" value="1"/>
</dbReference>
<dbReference type="InterPro" id="IPR045274">
    <property type="entry name" value="WAK-like"/>
</dbReference>
<protein>
    <recommendedName>
        <fullName evidence="18">Protein kinase domain-containing protein</fullName>
    </recommendedName>
</protein>
<comment type="subcellular location">
    <subcellularLocation>
        <location evidence="1">Membrane</location>
        <topology evidence="1">Single-pass type I membrane protein</topology>
    </subcellularLocation>
</comment>
<evidence type="ECO:0000256" key="9">
    <source>
        <dbReference type="ARBA" id="ARBA00022840"/>
    </source>
</evidence>
<evidence type="ECO:0000256" key="16">
    <source>
        <dbReference type="SAM" id="Phobius"/>
    </source>
</evidence>
<keyword evidence="4" id="KW-0808">Transferase</keyword>
<evidence type="ECO:0000256" key="17">
    <source>
        <dbReference type="SAM" id="SignalP"/>
    </source>
</evidence>
<dbReference type="InterPro" id="IPR011009">
    <property type="entry name" value="Kinase-like_dom_sf"/>
</dbReference>
<dbReference type="Gene3D" id="2.10.25.10">
    <property type="entry name" value="Laminin"/>
    <property type="match status" value="1"/>
</dbReference>
<dbReference type="GO" id="GO:0016020">
    <property type="term" value="C:membrane"/>
    <property type="evidence" value="ECO:0007669"/>
    <property type="project" value="UniProtKB-SubCell"/>
</dbReference>
<evidence type="ECO:0000256" key="4">
    <source>
        <dbReference type="ARBA" id="ARBA00022679"/>
    </source>
</evidence>
<reference evidence="19 20" key="1">
    <citation type="submission" date="2024-11" db="EMBL/GenBank/DDBJ databases">
        <title>Chromosome-level genome assembly of Eucalyptus globulus Labill. provides insights into its genome evolution.</title>
        <authorList>
            <person name="Li X."/>
        </authorList>
    </citation>
    <scope>NUCLEOTIDE SEQUENCE [LARGE SCALE GENOMIC DNA]</scope>
    <source>
        <strain evidence="19">CL2024</strain>
        <tissue evidence="19">Fresh tender leaves</tissue>
    </source>
</reference>
<feature type="transmembrane region" description="Helical" evidence="16">
    <location>
        <begin position="331"/>
        <end position="353"/>
    </location>
</feature>
<feature type="signal peptide" evidence="17">
    <location>
        <begin position="1"/>
        <end position="20"/>
    </location>
</feature>
<dbReference type="AlphaFoldDB" id="A0ABD3IP63"/>
<dbReference type="SUPFAM" id="SSF56112">
    <property type="entry name" value="Protein kinase-like (PK-like)"/>
    <property type="match status" value="1"/>
</dbReference>
<evidence type="ECO:0000313" key="20">
    <source>
        <dbReference type="Proteomes" id="UP001634007"/>
    </source>
</evidence>
<dbReference type="EMBL" id="JBJKBG010000011">
    <property type="protein sequence ID" value="KAL3715481.1"/>
    <property type="molecule type" value="Genomic_DNA"/>
</dbReference>
<dbReference type="PROSITE" id="PS00108">
    <property type="entry name" value="PROTEIN_KINASE_ST"/>
    <property type="match status" value="1"/>
</dbReference>
<dbReference type="FunFam" id="1.10.510.10:FF:000084">
    <property type="entry name" value="Wall-associated receptor kinase 2"/>
    <property type="match status" value="1"/>
</dbReference>
<keyword evidence="7" id="KW-0547">Nucleotide-binding</keyword>
<dbReference type="Gene3D" id="1.10.510.10">
    <property type="entry name" value="Transferase(Phosphotransferase) domain 1"/>
    <property type="match status" value="1"/>
</dbReference>
<keyword evidence="13" id="KW-0325">Glycoprotein</keyword>
<dbReference type="CDD" id="cd14066">
    <property type="entry name" value="STKc_IRAK"/>
    <property type="match status" value="1"/>
</dbReference>
<dbReference type="PANTHER" id="PTHR27005:SF526">
    <property type="entry name" value="WALL ASSOCIATED KINASE-LIKE PROTEIN"/>
    <property type="match status" value="1"/>
</dbReference>
<dbReference type="PROSITE" id="PS01187">
    <property type="entry name" value="EGF_CA"/>
    <property type="match status" value="1"/>
</dbReference>
<comment type="caution">
    <text evidence="19">The sequence shown here is derived from an EMBL/GenBank/DDBJ whole genome shotgun (WGS) entry which is preliminary data.</text>
</comment>
<dbReference type="InterPro" id="IPR008271">
    <property type="entry name" value="Ser/Thr_kinase_AS"/>
</dbReference>
<gene>
    <name evidence="19" type="ORF">ACJRO7_007245</name>
</gene>
<dbReference type="InterPro" id="IPR000719">
    <property type="entry name" value="Prot_kinase_dom"/>
</dbReference>
<dbReference type="GO" id="GO:0005524">
    <property type="term" value="F:ATP binding"/>
    <property type="evidence" value="ECO:0007669"/>
    <property type="project" value="UniProtKB-KW"/>
</dbReference>
<dbReference type="GO" id="GO:0004674">
    <property type="term" value="F:protein serine/threonine kinase activity"/>
    <property type="evidence" value="ECO:0007669"/>
    <property type="project" value="UniProtKB-KW"/>
</dbReference>
<keyword evidence="6 17" id="KW-0732">Signal</keyword>
<evidence type="ECO:0000256" key="3">
    <source>
        <dbReference type="ARBA" id="ARBA00022553"/>
    </source>
</evidence>
<feature type="domain" description="Protein kinase" evidence="18">
    <location>
        <begin position="406"/>
        <end position="687"/>
    </location>
</feature>
<feature type="chain" id="PRO_5044799757" description="Protein kinase domain-containing protein" evidence="17">
    <location>
        <begin position="21"/>
        <end position="730"/>
    </location>
</feature>
<dbReference type="InterPro" id="IPR013695">
    <property type="entry name" value="WAK"/>
</dbReference>
<keyword evidence="12" id="KW-1015">Disulfide bond</keyword>
<dbReference type="InterPro" id="IPR018097">
    <property type="entry name" value="EGF_Ca-bd_CS"/>
</dbReference>
<dbReference type="Pfam" id="PF00069">
    <property type="entry name" value="Pkinase"/>
    <property type="match status" value="1"/>
</dbReference>
<accession>A0ABD3IP63</accession>
<keyword evidence="3" id="KW-0597">Phosphoprotein</keyword>
<keyword evidence="8" id="KW-0418">Kinase</keyword>
<dbReference type="SMART" id="SM00220">
    <property type="entry name" value="S_TKc"/>
    <property type="match status" value="1"/>
</dbReference>
<evidence type="ECO:0000256" key="11">
    <source>
        <dbReference type="ARBA" id="ARBA00023136"/>
    </source>
</evidence>
<evidence type="ECO:0000256" key="2">
    <source>
        <dbReference type="ARBA" id="ARBA00022527"/>
    </source>
</evidence>
<evidence type="ECO:0000256" key="1">
    <source>
        <dbReference type="ARBA" id="ARBA00004479"/>
    </source>
</evidence>
<evidence type="ECO:0000256" key="7">
    <source>
        <dbReference type="ARBA" id="ARBA00022741"/>
    </source>
</evidence>
<comment type="catalytic activity">
    <reaction evidence="15">
        <text>L-threonyl-[protein] + ATP = O-phospho-L-threonyl-[protein] + ADP + H(+)</text>
        <dbReference type="Rhea" id="RHEA:46608"/>
        <dbReference type="Rhea" id="RHEA-COMP:11060"/>
        <dbReference type="Rhea" id="RHEA-COMP:11605"/>
        <dbReference type="ChEBI" id="CHEBI:15378"/>
        <dbReference type="ChEBI" id="CHEBI:30013"/>
        <dbReference type="ChEBI" id="CHEBI:30616"/>
        <dbReference type="ChEBI" id="CHEBI:61977"/>
        <dbReference type="ChEBI" id="CHEBI:456216"/>
    </reaction>
</comment>
<keyword evidence="10 16" id="KW-1133">Transmembrane helix</keyword>
<evidence type="ECO:0000256" key="8">
    <source>
        <dbReference type="ARBA" id="ARBA00022777"/>
    </source>
</evidence>
<evidence type="ECO:0000256" key="14">
    <source>
        <dbReference type="ARBA" id="ARBA00047558"/>
    </source>
</evidence>
<sequence length="730" mass="80624">MFQILLLLGSLLLHEQGSQAAPLVKGNCTQKCGEVTIPFPFGIGTGCFLDEWYEIVCQESSNGSVPVLNKANLRVLNISLPDYNGNTNGIINVSLPILYSSNVSCGVNKSFAPVSLKGSQFVFSESRNVFAAVGCGIRFLMDDTKSAIIGCTSSCGADNDVVGNVTCSGSDGCCQTTITSDLQAFSVNFQPNNGTVGNNECKYAFLGDRSQFVPATTDFDELRASGRFAAVLEWGIAESSEPALEIYNYDYISGDSYYCSTVGFNLGYRVAMPFLQCSCRGGFTGNPYIRHGCEDIDECEDPANRCSGRKCVNRRGYYDCVEGRGSNTIKFLLIGIGAGLGALLLLLFLWLSYKFMMKRKEIKLKERYFKQNGGLLLQQQLHSSENNVDNSKLFDSKDLEKATDNFNKNRILGQGGQGTVYKGMLADGGIVAIKKSKAIDKGKVEQFINEIAILSQINHRNVVKLLGCCLETELPLLVYEFIPNGTLFQYLHAPNEEFIVSWDTRLRIATEVAGALSYLHSSASIPIYHRDIKSTNILLDDKYCAKVADFGTSKSVMLDQTHVTTRVQGTFGYLDPEYFQSSQFTDKSDVYSFGVVLVELLTGQKPISFLRDDEERNLASYFLLSMDDNRLFDIVDAEVLKQGKKEGIVAFASLARSCLNLHGKTRPPMKEVAIELERIRKLENPAMKHGHTQEKRKTKTCWESAVSTDIIALPDQQSFVSIESSYTSSI</sequence>
<dbReference type="FunFam" id="3.30.200.20:FF:000043">
    <property type="entry name" value="Wall-associated receptor kinase 2"/>
    <property type="match status" value="1"/>
</dbReference>
<dbReference type="PANTHER" id="PTHR27005">
    <property type="entry name" value="WALL-ASSOCIATED RECEPTOR KINASE-LIKE 21"/>
    <property type="match status" value="1"/>
</dbReference>
<name>A0ABD3IP63_EUCGL</name>
<evidence type="ECO:0000259" key="18">
    <source>
        <dbReference type="PROSITE" id="PS50011"/>
    </source>
</evidence>
<keyword evidence="20" id="KW-1185">Reference proteome</keyword>
<keyword evidence="5 16" id="KW-0812">Transmembrane</keyword>
<dbReference type="Proteomes" id="UP001634007">
    <property type="component" value="Unassembled WGS sequence"/>
</dbReference>
<evidence type="ECO:0000256" key="6">
    <source>
        <dbReference type="ARBA" id="ARBA00022729"/>
    </source>
</evidence>
<evidence type="ECO:0000256" key="12">
    <source>
        <dbReference type="ARBA" id="ARBA00023157"/>
    </source>
</evidence>
<evidence type="ECO:0000256" key="10">
    <source>
        <dbReference type="ARBA" id="ARBA00022989"/>
    </source>
</evidence>
<keyword evidence="9" id="KW-0067">ATP-binding</keyword>
<evidence type="ECO:0000313" key="19">
    <source>
        <dbReference type="EMBL" id="KAL3715481.1"/>
    </source>
</evidence>
<comment type="catalytic activity">
    <reaction evidence="14">
        <text>L-seryl-[protein] + ATP = O-phospho-L-seryl-[protein] + ADP + H(+)</text>
        <dbReference type="Rhea" id="RHEA:17989"/>
        <dbReference type="Rhea" id="RHEA-COMP:9863"/>
        <dbReference type="Rhea" id="RHEA-COMP:11604"/>
        <dbReference type="ChEBI" id="CHEBI:15378"/>
        <dbReference type="ChEBI" id="CHEBI:29999"/>
        <dbReference type="ChEBI" id="CHEBI:30616"/>
        <dbReference type="ChEBI" id="CHEBI:83421"/>
        <dbReference type="ChEBI" id="CHEBI:456216"/>
    </reaction>
</comment>
<dbReference type="Gene3D" id="3.30.200.20">
    <property type="entry name" value="Phosphorylase Kinase, domain 1"/>
    <property type="match status" value="1"/>
</dbReference>